<keyword evidence="1" id="KW-0479">Metal-binding</keyword>
<feature type="domain" description="C2H2-type" evidence="3">
    <location>
        <begin position="318"/>
        <end position="340"/>
    </location>
</feature>
<sequence length="395" mass="44383">METVRCEVCGRSFPSTRSLAVHTRSHAVLKSEEEPMCTYGLRENPRKSWRLKEKERDMLCNNCGEGFGSWSSFFKHTKCHSETRRDVLSVEVDEDDEEDEEFEEKEEDLQSNESYEEGEDGMQSESESQVTAVVFPARERRKRRRSPDLSPEDENEIKLGAFCLLMLSRGTESVTNSSDKVSIVIEEEVEKQRNNSGFTASDFEMNELKNVQSFQKYDFGMNELKKVQSFQTESEFSHKLKKSKASPDKKHLNPVVAGLGKRSTYNCTLCNKSFHSYQALGGHMASHKKITDSSLSEIQGTGELKIQNQRSKTTKNSHMCSICGRIFASGQALGGHKRSHLVPANNAAFADAVQASPAVIEIEQKSSILDSLDLNLPALDDEIYDNSSGSIEDCV</sequence>
<dbReference type="GO" id="GO:0008270">
    <property type="term" value="F:zinc ion binding"/>
    <property type="evidence" value="ECO:0007669"/>
    <property type="project" value="UniProtKB-KW"/>
</dbReference>
<organism evidence="4 5">
    <name type="scientific">Dendrobium catenatum</name>
    <dbReference type="NCBI Taxonomy" id="906689"/>
    <lineage>
        <taxon>Eukaryota</taxon>
        <taxon>Viridiplantae</taxon>
        <taxon>Streptophyta</taxon>
        <taxon>Embryophyta</taxon>
        <taxon>Tracheophyta</taxon>
        <taxon>Spermatophyta</taxon>
        <taxon>Magnoliopsida</taxon>
        <taxon>Liliopsida</taxon>
        <taxon>Asparagales</taxon>
        <taxon>Orchidaceae</taxon>
        <taxon>Epidendroideae</taxon>
        <taxon>Malaxideae</taxon>
        <taxon>Dendrobiinae</taxon>
        <taxon>Dendrobium</taxon>
    </lineage>
</organism>
<dbReference type="EMBL" id="KZ502442">
    <property type="protein sequence ID" value="PKU79096.1"/>
    <property type="molecule type" value="Genomic_DNA"/>
</dbReference>
<dbReference type="Pfam" id="PF00096">
    <property type="entry name" value="zf-C2H2"/>
    <property type="match status" value="1"/>
</dbReference>
<evidence type="ECO:0000259" key="3">
    <source>
        <dbReference type="PROSITE" id="PS50157"/>
    </source>
</evidence>
<keyword evidence="1" id="KW-0863">Zinc-finger</keyword>
<dbReference type="AlphaFoldDB" id="A0A2I0WTX2"/>
<feature type="domain" description="C2H2-type" evidence="3">
    <location>
        <begin position="4"/>
        <end position="31"/>
    </location>
</feature>
<dbReference type="STRING" id="906689.A0A2I0WTX2"/>
<dbReference type="Gene3D" id="3.30.160.60">
    <property type="entry name" value="Classic Zinc Finger"/>
    <property type="match status" value="2"/>
</dbReference>
<accession>A0A2I0WTX2</accession>
<dbReference type="PROSITE" id="PS00028">
    <property type="entry name" value="ZINC_FINGER_C2H2_1"/>
    <property type="match status" value="4"/>
</dbReference>
<gene>
    <name evidence="4" type="primary">ZAT1</name>
    <name evidence="4" type="ORF">MA16_Dca000440</name>
</gene>
<name>A0A2I0WTX2_9ASPA</name>
<keyword evidence="1" id="KW-0862">Zinc</keyword>
<reference evidence="4 5" key="2">
    <citation type="journal article" date="2017" name="Nature">
        <title>The Apostasia genome and the evolution of orchids.</title>
        <authorList>
            <person name="Zhang G.Q."/>
            <person name="Liu K.W."/>
            <person name="Li Z."/>
            <person name="Lohaus R."/>
            <person name="Hsiao Y.Y."/>
            <person name="Niu S.C."/>
            <person name="Wang J.Y."/>
            <person name="Lin Y.C."/>
            <person name="Xu Q."/>
            <person name="Chen L.J."/>
            <person name="Yoshida K."/>
            <person name="Fujiwara S."/>
            <person name="Wang Z.W."/>
            <person name="Zhang Y.Q."/>
            <person name="Mitsuda N."/>
            <person name="Wang M."/>
            <person name="Liu G.H."/>
            <person name="Pecoraro L."/>
            <person name="Huang H.X."/>
            <person name="Xiao X.J."/>
            <person name="Lin M."/>
            <person name="Wu X.Y."/>
            <person name="Wu W.L."/>
            <person name="Chen Y.Y."/>
            <person name="Chang S.B."/>
            <person name="Sakamoto S."/>
            <person name="Ohme-Takagi M."/>
            <person name="Yagi M."/>
            <person name="Zeng S.J."/>
            <person name="Shen C.Y."/>
            <person name="Yeh C.M."/>
            <person name="Luo Y.B."/>
            <person name="Tsai W.C."/>
            <person name="Van de Peer Y."/>
            <person name="Liu Z.J."/>
        </authorList>
    </citation>
    <scope>NUCLEOTIDE SEQUENCE [LARGE SCALE GENOMIC DNA]</scope>
    <source>
        <tissue evidence="4">The whole plant</tissue>
    </source>
</reference>
<dbReference type="PROSITE" id="PS50157">
    <property type="entry name" value="ZINC_FINGER_C2H2_2"/>
    <property type="match status" value="4"/>
</dbReference>
<dbReference type="SUPFAM" id="SSF57667">
    <property type="entry name" value="beta-beta-alpha zinc fingers"/>
    <property type="match status" value="2"/>
</dbReference>
<evidence type="ECO:0000256" key="2">
    <source>
        <dbReference type="SAM" id="MobiDB-lite"/>
    </source>
</evidence>
<evidence type="ECO:0000313" key="5">
    <source>
        <dbReference type="Proteomes" id="UP000233837"/>
    </source>
</evidence>
<reference evidence="4 5" key="1">
    <citation type="journal article" date="2016" name="Sci. Rep.">
        <title>The Dendrobium catenatum Lindl. genome sequence provides insights into polysaccharide synthase, floral development and adaptive evolution.</title>
        <authorList>
            <person name="Zhang G.Q."/>
            <person name="Xu Q."/>
            <person name="Bian C."/>
            <person name="Tsai W.C."/>
            <person name="Yeh C.M."/>
            <person name="Liu K.W."/>
            <person name="Yoshida K."/>
            <person name="Zhang L.S."/>
            <person name="Chang S.B."/>
            <person name="Chen F."/>
            <person name="Shi Y."/>
            <person name="Su Y.Y."/>
            <person name="Zhang Y.Q."/>
            <person name="Chen L.J."/>
            <person name="Yin Y."/>
            <person name="Lin M."/>
            <person name="Huang H."/>
            <person name="Deng H."/>
            <person name="Wang Z.W."/>
            <person name="Zhu S.L."/>
            <person name="Zhao X."/>
            <person name="Deng C."/>
            <person name="Niu S.C."/>
            <person name="Huang J."/>
            <person name="Wang M."/>
            <person name="Liu G.H."/>
            <person name="Yang H.J."/>
            <person name="Xiao X.J."/>
            <person name="Hsiao Y.Y."/>
            <person name="Wu W.L."/>
            <person name="Chen Y.Y."/>
            <person name="Mitsuda N."/>
            <person name="Ohme-Takagi M."/>
            <person name="Luo Y.B."/>
            <person name="Van de Peer Y."/>
            <person name="Liu Z.J."/>
        </authorList>
    </citation>
    <scope>NUCLEOTIDE SEQUENCE [LARGE SCALE GENOMIC DNA]</scope>
    <source>
        <tissue evidence="4">The whole plant</tissue>
    </source>
</reference>
<dbReference type="Proteomes" id="UP000233837">
    <property type="component" value="Unassembled WGS sequence"/>
</dbReference>
<protein>
    <submittedName>
        <fullName evidence="4">Zinc finger protein ZAT1</fullName>
    </submittedName>
</protein>
<dbReference type="Pfam" id="PF13912">
    <property type="entry name" value="zf-C2H2_6"/>
    <property type="match status" value="2"/>
</dbReference>
<dbReference type="SMART" id="SM00355">
    <property type="entry name" value="ZnF_C2H2"/>
    <property type="match status" value="4"/>
</dbReference>
<dbReference type="OrthoDB" id="9451254at2759"/>
<evidence type="ECO:0000256" key="1">
    <source>
        <dbReference type="PROSITE-ProRule" id="PRU00042"/>
    </source>
</evidence>
<proteinExistence type="predicted"/>
<feature type="region of interest" description="Disordered" evidence="2">
    <location>
        <begin position="90"/>
        <end position="152"/>
    </location>
</feature>
<feature type="domain" description="C2H2-type" evidence="3">
    <location>
        <begin position="265"/>
        <end position="287"/>
    </location>
</feature>
<feature type="domain" description="C2H2-type" evidence="3">
    <location>
        <begin position="58"/>
        <end position="85"/>
    </location>
</feature>
<dbReference type="PANTHER" id="PTHR46869:SF6">
    <property type="entry name" value="C2H2-TYPE DOMAIN-CONTAINING PROTEIN"/>
    <property type="match status" value="1"/>
</dbReference>
<keyword evidence="5" id="KW-1185">Reference proteome</keyword>
<dbReference type="PANTHER" id="PTHR46869">
    <property type="entry name" value="C2H2-LIKE ZINC FINGER PROTEIN"/>
    <property type="match status" value="1"/>
</dbReference>
<dbReference type="InterPro" id="IPR013087">
    <property type="entry name" value="Znf_C2H2_type"/>
</dbReference>
<dbReference type="InterPro" id="IPR036236">
    <property type="entry name" value="Znf_C2H2_sf"/>
</dbReference>
<evidence type="ECO:0000313" key="4">
    <source>
        <dbReference type="EMBL" id="PKU79096.1"/>
    </source>
</evidence>
<feature type="compositionally biased region" description="Acidic residues" evidence="2">
    <location>
        <begin position="91"/>
        <end position="122"/>
    </location>
</feature>